<reference evidence="1" key="1">
    <citation type="submission" date="2014-05" db="EMBL/GenBank/DDBJ databases">
        <title>The genome and life-stage specific transcriptomes of Globodera pallida elucidate key aspects of plant parasitism by a cyst nematode.</title>
        <authorList>
            <person name="Cotton J.A."/>
            <person name="Lilley C.J."/>
            <person name="Jones L.M."/>
            <person name="Kikuchi T."/>
            <person name="Reid A.J."/>
            <person name="Thorpe P."/>
            <person name="Tsai I.J."/>
            <person name="Beasley H."/>
            <person name="Blok V."/>
            <person name="Cock P.J.A."/>
            <person name="Van den Akker S.E."/>
            <person name="Holroyd N."/>
            <person name="Hunt M."/>
            <person name="Mantelin S."/>
            <person name="Naghra H."/>
            <person name="Pain A."/>
            <person name="Palomares-Rius J.E."/>
            <person name="Zarowiecki M."/>
            <person name="Berriman M."/>
            <person name="Jones J.T."/>
            <person name="Urwin P.E."/>
        </authorList>
    </citation>
    <scope>NUCLEOTIDE SEQUENCE [LARGE SCALE GENOMIC DNA]</scope>
    <source>
        <strain evidence="1">Lindley</strain>
    </source>
</reference>
<proteinExistence type="predicted"/>
<keyword evidence="1" id="KW-1185">Reference proteome</keyword>
<protein>
    <submittedName>
        <fullName evidence="2">GRAS domain-containing protein</fullName>
    </submittedName>
</protein>
<sequence>MSDNTSESEQQQQMKEISICPDVWYGVFAFVSPRELGQLMALISDEFDALVDVHFKSRKWSLGSMQIYRASDGGNGAQIFNTGSRKLLPIPQGPIPNKVIGIEWIAISYVDQTVVEFLQRIRRLFDSSGTTVVIGISVGQSRSWEIIRQIIWPLVNDNIGRLFLDLAQLDHLRRFSPTVLRSCPNLRSIASCGLFPAFPADDNADASSAQAVAKWLLTRRGDGRPKIIACDYWGGMEELKGSFVNALEPANFIFHLRSFGSFGIAPFELMNNWTGERLTLRHFNEDYWLLVRCPIGQEEAKWAAWKEANDYKSNSIIVLNDGKINGLLDENDEGP</sequence>
<evidence type="ECO:0000313" key="1">
    <source>
        <dbReference type="Proteomes" id="UP000050741"/>
    </source>
</evidence>
<name>A0A183C051_GLOPA</name>
<dbReference type="WBParaSite" id="GPLIN_000624300">
    <property type="protein sequence ID" value="GPLIN_000624300"/>
    <property type="gene ID" value="GPLIN_000624300"/>
</dbReference>
<dbReference type="Proteomes" id="UP000050741">
    <property type="component" value="Unassembled WGS sequence"/>
</dbReference>
<dbReference type="AlphaFoldDB" id="A0A183C051"/>
<reference evidence="2" key="2">
    <citation type="submission" date="2016-06" db="UniProtKB">
        <authorList>
            <consortium name="WormBaseParasite"/>
        </authorList>
    </citation>
    <scope>IDENTIFICATION</scope>
</reference>
<organism evidence="1 2">
    <name type="scientific">Globodera pallida</name>
    <name type="common">Potato cyst nematode worm</name>
    <name type="synonym">Heterodera pallida</name>
    <dbReference type="NCBI Taxonomy" id="36090"/>
    <lineage>
        <taxon>Eukaryota</taxon>
        <taxon>Metazoa</taxon>
        <taxon>Ecdysozoa</taxon>
        <taxon>Nematoda</taxon>
        <taxon>Chromadorea</taxon>
        <taxon>Rhabditida</taxon>
        <taxon>Tylenchina</taxon>
        <taxon>Tylenchomorpha</taxon>
        <taxon>Tylenchoidea</taxon>
        <taxon>Heteroderidae</taxon>
        <taxon>Heteroderinae</taxon>
        <taxon>Globodera</taxon>
    </lineage>
</organism>
<evidence type="ECO:0000313" key="2">
    <source>
        <dbReference type="WBParaSite" id="GPLIN_000624300"/>
    </source>
</evidence>
<accession>A0A183C051</accession>